<feature type="region of interest" description="Disordered" evidence="1">
    <location>
        <begin position="58"/>
        <end position="156"/>
    </location>
</feature>
<feature type="compositionally biased region" description="Low complexity" evidence="1">
    <location>
        <begin position="132"/>
        <end position="145"/>
    </location>
</feature>
<evidence type="ECO:0008006" key="4">
    <source>
        <dbReference type="Google" id="ProtNLM"/>
    </source>
</evidence>
<protein>
    <recommendedName>
        <fullName evidence="4">Myb-like domain-containing protein</fullName>
    </recommendedName>
</protein>
<feature type="region of interest" description="Disordered" evidence="1">
    <location>
        <begin position="578"/>
        <end position="623"/>
    </location>
</feature>
<feature type="region of interest" description="Disordered" evidence="1">
    <location>
        <begin position="350"/>
        <end position="475"/>
    </location>
</feature>
<feature type="compositionally biased region" description="Polar residues" evidence="1">
    <location>
        <begin position="354"/>
        <end position="379"/>
    </location>
</feature>
<feature type="compositionally biased region" description="Basic and acidic residues" evidence="1">
    <location>
        <begin position="115"/>
        <end position="131"/>
    </location>
</feature>
<sequence>MATFAFKSQYTYKPTPPRRKSTVTRRKPVLEQVCILNKLQHIGSSSVSLSTLRPAVAAADDDDNGGYELRGTGTVYSGSDKVNNDETDDDRDLPTIEELLFTKLQPQGFTTGGRGPDKKGGVEEAADERGGSVDQSRSAQSDSSDGNPDDPVVLLGDSNLSASEADANEVNLRAESATAPGAGLFDNPEKAIDSTTPAPPRNSDWWHDIDDIPEPAPCLRLAEQGASTPDSLTPHSPTSRPSSELLHDSIMNADSQVTDSSLSPPLHYCLASPEIQLSQEGHLHTGRGVADEHELIDHALDTLLITEGARKQQEVEQELEKDEGNSEDGDDRPQRVINLVPLVAKAERVGGSLRSANRGQSLPQLDPSQEPSHNKAGSRSSSDSDDDLNHTDSAEDGKKKPCPTKRKQLSSSHDGPTRQKRRRPFQESSSRQHRRSPEPHRQSLKSYSPMGQCSRVATSSSAKGRSASPAPFMPQSIDTDMLLGNSILNSSSRATAPTLTEITFRPHYGHCYSFTATIRDGYGGRGVSLAQVTRLIASTGHVGKVDDFTIKPIDEHLYLLSGFSRHISSCITAEAGRDQVDATRTRPQDSKAGDAGAFISRGNESSGDDDESELSHAGDGYSSEDELLCSGTRMNVPWDPVDEQRLLVYKKESKPWKWIFRQFPGRTQAAVRTRLNMVQARGD</sequence>
<evidence type="ECO:0000313" key="3">
    <source>
        <dbReference type="Proteomes" id="UP001595075"/>
    </source>
</evidence>
<reference evidence="2 3" key="1">
    <citation type="journal article" date="2024" name="Commun. Biol.">
        <title>Comparative genomic analysis of thermophilic fungi reveals convergent evolutionary adaptations and gene losses.</title>
        <authorList>
            <person name="Steindorff A.S."/>
            <person name="Aguilar-Pontes M.V."/>
            <person name="Robinson A.J."/>
            <person name="Andreopoulos B."/>
            <person name="LaButti K."/>
            <person name="Kuo A."/>
            <person name="Mondo S."/>
            <person name="Riley R."/>
            <person name="Otillar R."/>
            <person name="Haridas S."/>
            <person name="Lipzen A."/>
            <person name="Grimwood J."/>
            <person name="Schmutz J."/>
            <person name="Clum A."/>
            <person name="Reid I.D."/>
            <person name="Moisan M.C."/>
            <person name="Butler G."/>
            <person name="Nguyen T.T.M."/>
            <person name="Dewar K."/>
            <person name="Conant G."/>
            <person name="Drula E."/>
            <person name="Henrissat B."/>
            <person name="Hansel C."/>
            <person name="Singer S."/>
            <person name="Hutchinson M.I."/>
            <person name="de Vries R.P."/>
            <person name="Natvig D.O."/>
            <person name="Powell A.J."/>
            <person name="Tsang A."/>
            <person name="Grigoriev I.V."/>
        </authorList>
    </citation>
    <scope>NUCLEOTIDE SEQUENCE [LARGE SCALE GENOMIC DNA]</scope>
    <source>
        <strain evidence="2 3">CBS 494.80</strain>
    </source>
</reference>
<gene>
    <name evidence="2" type="ORF">VTL71DRAFT_2359</name>
</gene>
<evidence type="ECO:0000313" key="2">
    <source>
        <dbReference type="EMBL" id="KAL2066288.1"/>
    </source>
</evidence>
<comment type="caution">
    <text evidence="2">The sequence shown here is derived from an EMBL/GenBank/DDBJ whole genome shotgun (WGS) entry which is preliminary data.</text>
</comment>
<feature type="region of interest" description="Disordered" evidence="1">
    <location>
        <begin position="225"/>
        <end position="244"/>
    </location>
</feature>
<evidence type="ECO:0000256" key="1">
    <source>
        <dbReference type="SAM" id="MobiDB-lite"/>
    </source>
</evidence>
<feature type="compositionally biased region" description="Basic and acidic residues" evidence="1">
    <location>
        <begin position="578"/>
        <end position="592"/>
    </location>
</feature>
<feature type="compositionally biased region" description="Basic and acidic residues" evidence="1">
    <location>
        <begin position="387"/>
        <end position="399"/>
    </location>
</feature>
<feature type="region of interest" description="Disordered" evidence="1">
    <location>
        <begin position="179"/>
        <end position="203"/>
    </location>
</feature>
<organism evidence="2 3">
    <name type="scientific">Oculimacula yallundae</name>
    <dbReference type="NCBI Taxonomy" id="86028"/>
    <lineage>
        <taxon>Eukaryota</taxon>
        <taxon>Fungi</taxon>
        <taxon>Dikarya</taxon>
        <taxon>Ascomycota</taxon>
        <taxon>Pezizomycotina</taxon>
        <taxon>Leotiomycetes</taxon>
        <taxon>Helotiales</taxon>
        <taxon>Ploettnerulaceae</taxon>
        <taxon>Oculimacula</taxon>
    </lineage>
</organism>
<feature type="compositionally biased region" description="Polar residues" evidence="1">
    <location>
        <begin position="444"/>
        <end position="463"/>
    </location>
</feature>
<feature type="compositionally biased region" description="Polar residues" evidence="1">
    <location>
        <begin position="225"/>
        <end position="242"/>
    </location>
</feature>
<dbReference type="Proteomes" id="UP001595075">
    <property type="component" value="Unassembled WGS sequence"/>
</dbReference>
<accession>A0ABR4C8P6</accession>
<feature type="region of interest" description="Disordered" evidence="1">
    <location>
        <begin position="311"/>
        <end position="335"/>
    </location>
</feature>
<dbReference type="EMBL" id="JAZHXI010000011">
    <property type="protein sequence ID" value="KAL2066288.1"/>
    <property type="molecule type" value="Genomic_DNA"/>
</dbReference>
<name>A0ABR4C8P6_9HELO</name>
<proteinExistence type="predicted"/>
<feature type="compositionally biased region" description="Acidic residues" evidence="1">
    <location>
        <begin position="315"/>
        <end position="330"/>
    </location>
</feature>
<keyword evidence="3" id="KW-1185">Reference proteome</keyword>